<dbReference type="EMBL" id="JGYU01000017">
    <property type="protein sequence ID" value="KFI54420.1"/>
    <property type="molecule type" value="Genomic_DNA"/>
</dbReference>
<evidence type="ECO:0000313" key="1">
    <source>
        <dbReference type="EMBL" id="KFI54420.1"/>
    </source>
</evidence>
<name>A0A087A6M0_9BIFI</name>
<organism evidence="1 2">
    <name type="scientific">Bifidobacterium choerinum</name>
    <dbReference type="NCBI Taxonomy" id="35760"/>
    <lineage>
        <taxon>Bacteria</taxon>
        <taxon>Bacillati</taxon>
        <taxon>Actinomycetota</taxon>
        <taxon>Actinomycetes</taxon>
        <taxon>Bifidobacteriales</taxon>
        <taxon>Bifidobacteriaceae</taxon>
        <taxon>Bifidobacterium</taxon>
    </lineage>
</organism>
<dbReference type="Proteomes" id="UP000028995">
    <property type="component" value="Unassembled WGS sequence"/>
</dbReference>
<accession>A0A087A6M0</accession>
<keyword evidence="2" id="KW-1185">Reference proteome</keyword>
<sequence length="87" mass="10700">MMCNMHYFTPKRCETTSKIMYHDQQTAWQAAEQSRIERGMELWVYRCQYCGQWHLTHHDPALNQAVGHFKRSQKRYSRKKGYKPRYR</sequence>
<comment type="caution">
    <text evidence="1">The sequence shown here is derived from an EMBL/GenBank/DDBJ whole genome shotgun (WGS) entry which is preliminary data.</text>
</comment>
<protein>
    <submittedName>
        <fullName evidence="1">Uncharacterized protein</fullName>
    </submittedName>
</protein>
<dbReference type="eggNOG" id="ENOG50320BB">
    <property type="taxonomic scope" value="Bacteria"/>
</dbReference>
<dbReference type="AlphaFoldDB" id="A0A087A6M0"/>
<reference evidence="1 2" key="1">
    <citation type="submission" date="2014-03" db="EMBL/GenBank/DDBJ databases">
        <title>Genomics of Bifidobacteria.</title>
        <authorList>
            <person name="Ventura M."/>
            <person name="Milani C."/>
            <person name="Lugli G.A."/>
        </authorList>
    </citation>
    <scope>NUCLEOTIDE SEQUENCE [LARGE SCALE GENOMIC DNA]</scope>
    <source>
        <strain evidence="1 2">LMG 10510</strain>
    </source>
</reference>
<gene>
    <name evidence="1" type="ORF">BCHO_1689</name>
</gene>
<proteinExistence type="predicted"/>
<evidence type="ECO:0000313" key="2">
    <source>
        <dbReference type="Proteomes" id="UP000028995"/>
    </source>
</evidence>